<protein>
    <submittedName>
        <fullName evidence="2">Uncharacterized protein</fullName>
    </submittedName>
</protein>
<sequence>MQTDHLDWSLPAHRRGTLGGMDAATELTRTYLQRVPRWWAGKGPAVRQEPQRLATDSRAHQPDQVRLN</sequence>
<name>A0A808FC71_XANCI</name>
<evidence type="ECO:0000313" key="2">
    <source>
        <dbReference type="EMBL" id="ATS87390.1"/>
    </source>
</evidence>
<proteinExistence type="predicted"/>
<evidence type="ECO:0000256" key="1">
    <source>
        <dbReference type="SAM" id="MobiDB-lite"/>
    </source>
</evidence>
<dbReference type="AlphaFoldDB" id="A0A808FC71"/>
<accession>A0A808FC71</accession>
<reference evidence="2" key="1">
    <citation type="journal article" date="2017" name="BMC Genomics">
        <title>Xanthomonas adaptation to common bean is associated with horizontal transfers of genes encoding TAL effectors.</title>
        <authorList>
            <person name="Ruh M."/>
            <person name="Briand M."/>
            <person name="Bonneau S."/>
            <person name="Jacques M.A."/>
            <person name="Chen N.W.G."/>
        </authorList>
    </citation>
    <scope>NUCLEOTIDE SEQUENCE [LARGE SCALE GENOMIC DNA]</scope>
    <source>
        <strain evidence="2">CFBP6167</strain>
    </source>
</reference>
<feature type="region of interest" description="Disordered" evidence="1">
    <location>
        <begin position="41"/>
        <end position="68"/>
    </location>
</feature>
<feature type="compositionally biased region" description="Basic and acidic residues" evidence="1">
    <location>
        <begin position="55"/>
        <end position="68"/>
    </location>
</feature>
<organism evidence="2">
    <name type="scientific">Xanthomonas citri pv. phaseoli var. fuscans</name>
    <dbReference type="NCBI Taxonomy" id="473423"/>
    <lineage>
        <taxon>Bacteria</taxon>
        <taxon>Pseudomonadati</taxon>
        <taxon>Pseudomonadota</taxon>
        <taxon>Gammaproteobacteria</taxon>
        <taxon>Lysobacterales</taxon>
        <taxon>Lysobacteraceae</taxon>
        <taxon>Xanthomonas</taxon>
    </lineage>
</organism>
<dbReference type="EMBL" id="CP021018">
    <property type="protein sequence ID" value="ATS87390.1"/>
    <property type="molecule type" value="Genomic_DNA"/>
</dbReference>
<gene>
    <name evidence="2" type="ORF">XcfCFBP6167P_02740</name>
</gene>